<sequence>MSTARPDFQLDGSTVYAIQETVNYLKPILESLSERHVDKVQTIERHIGRFNTPADVKRWIASRDGGIRIAALSVESFELIGGRLVGNVNMGAYVFTTDAWGYAKDTRAEVIVSKLVRAMVAKNAPPTAYSRAQNFRANNLYTSALDELGLALWTVEWSQQWYLDVPIDPTTLDDFITFGLRGEVAEGAPEIEGEVQLPQ</sequence>
<accession>A0A0H3ANI6</accession>
<dbReference type="eggNOG" id="COG5003">
    <property type="taxonomic scope" value="Bacteria"/>
</dbReference>
<proteinExistence type="predicted"/>
<evidence type="ECO:0000313" key="1">
    <source>
        <dbReference type="EMBL" id="ABQ21128.1"/>
    </source>
</evidence>
<dbReference type="Proteomes" id="UP000000249">
    <property type="component" value="Chromosome 1"/>
</dbReference>
<protein>
    <submittedName>
        <fullName evidence="2">Uncharacterized protein</fullName>
    </submittedName>
</protein>
<evidence type="ECO:0000313" key="2">
    <source>
        <dbReference type="EMBL" id="ABQ22119.1"/>
    </source>
</evidence>
<dbReference type="AlphaFoldDB" id="A0A0H3ANI6"/>
<dbReference type="KEGG" id="vco:VC0395_A0751"/>
<dbReference type="KEGG" id="vco:VC0395_A0686"/>
<dbReference type="EMBL" id="CP000627">
    <property type="protein sequence ID" value="ABQ21128.1"/>
    <property type="molecule type" value="Genomic_DNA"/>
</dbReference>
<name>A0A0H3ANI6_VIBC3</name>
<dbReference type="KEGG" id="vcr:VC395_1248"/>
<dbReference type="PATRIC" id="fig|345073.21.peg.1150"/>
<dbReference type="RefSeq" id="WP_000100986.1">
    <property type="nucleotide sequence ID" value="NC_009457.1"/>
</dbReference>
<reference evidence="2 3" key="1">
    <citation type="submission" date="2007-03" db="EMBL/GenBank/DDBJ databases">
        <authorList>
            <person name="Heidelberg J."/>
        </authorList>
    </citation>
    <scope>NUCLEOTIDE SEQUENCE [LARGE SCALE GENOMIC DNA]</scope>
    <source>
        <strain evidence="3">ATCC 39541 / Classical Ogawa 395 / O395</strain>
        <strain evidence="2">O395</strain>
    </source>
</reference>
<dbReference type="OrthoDB" id="6262411at2"/>
<dbReference type="KEGG" id="vcr:VC395_1183"/>
<dbReference type="EMBL" id="CP000627">
    <property type="protein sequence ID" value="ABQ22119.1"/>
    <property type="molecule type" value="Genomic_DNA"/>
</dbReference>
<gene>
    <name evidence="1" type="ordered locus">VC0395_A0686</name>
    <name evidence="2" type="ordered locus">VC0395_A0751</name>
</gene>
<organism evidence="2 3">
    <name type="scientific">Vibrio cholerae serotype O1 (strain ATCC 39541 / Classical Ogawa 395 / O395)</name>
    <dbReference type="NCBI Taxonomy" id="345073"/>
    <lineage>
        <taxon>Bacteria</taxon>
        <taxon>Pseudomonadati</taxon>
        <taxon>Pseudomonadota</taxon>
        <taxon>Gammaproteobacteria</taxon>
        <taxon>Vibrionales</taxon>
        <taxon>Vibrionaceae</taxon>
        <taxon>Vibrio</taxon>
    </lineage>
</organism>
<evidence type="ECO:0000313" key="3">
    <source>
        <dbReference type="Proteomes" id="UP000000249"/>
    </source>
</evidence>